<dbReference type="RefSeq" id="WP_122936880.1">
    <property type="nucleotide sequence ID" value="NZ_JBHSNT010000003.1"/>
</dbReference>
<evidence type="ECO:0000313" key="3">
    <source>
        <dbReference type="EMBL" id="RNB49749.1"/>
    </source>
</evidence>
<evidence type="ECO:0000256" key="1">
    <source>
        <dbReference type="SAM" id="MobiDB-lite"/>
    </source>
</evidence>
<accession>A0A3M8AF18</accession>
<keyword evidence="3" id="KW-0436">Ligase</keyword>
<dbReference type="OrthoDB" id="5117680at2"/>
<dbReference type="InterPro" id="IPR057204">
    <property type="entry name" value="DUF7882"/>
</dbReference>
<dbReference type="Proteomes" id="UP000275048">
    <property type="component" value="Unassembled WGS sequence"/>
</dbReference>
<gene>
    <name evidence="3" type="ORF">EDM22_09765</name>
</gene>
<feature type="compositionally biased region" description="Basic residues" evidence="1">
    <location>
        <begin position="106"/>
        <end position="115"/>
    </location>
</feature>
<evidence type="ECO:0000259" key="2">
    <source>
        <dbReference type="Pfam" id="PF25355"/>
    </source>
</evidence>
<protein>
    <submittedName>
        <fullName evidence="3">ATP-dependent DNA ligase</fullName>
    </submittedName>
</protein>
<keyword evidence="4" id="KW-1185">Reference proteome</keyword>
<proteinExistence type="predicted"/>
<dbReference type="AlphaFoldDB" id="A0A3M8AF18"/>
<organism evidence="3 4">
    <name type="scientific">Agromyces tardus</name>
    <dbReference type="NCBI Taxonomy" id="2583849"/>
    <lineage>
        <taxon>Bacteria</taxon>
        <taxon>Bacillati</taxon>
        <taxon>Actinomycetota</taxon>
        <taxon>Actinomycetes</taxon>
        <taxon>Micrococcales</taxon>
        <taxon>Microbacteriaceae</taxon>
        <taxon>Agromyces</taxon>
    </lineage>
</organism>
<dbReference type="GO" id="GO:0016874">
    <property type="term" value="F:ligase activity"/>
    <property type="evidence" value="ECO:0007669"/>
    <property type="project" value="UniProtKB-KW"/>
</dbReference>
<name>A0A3M8AF18_9MICO</name>
<comment type="caution">
    <text evidence="3">The sequence shown here is derived from an EMBL/GenBank/DDBJ whole genome shotgun (WGS) entry which is preliminary data.</text>
</comment>
<feature type="domain" description="DUF7882" evidence="2">
    <location>
        <begin position="1"/>
        <end position="92"/>
    </location>
</feature>
<dbReference type="Pfam" id="PF25355">
    <property type="entry name" value="DUF7882"/>
    <property type="match status" value="1"/>
</dbReference>
<evidence type="ECO:0000313" key="4">
    <source>
        <dbReference type="Proteomes" id="UP000275048"/>
    </source>
</evidence>
<sequence>MGTLIYNGRTSIPLDDRTLAHLQVVVISKLRRRESFAFTATVDGRQIVAWMGPSVALEFVYSGSRHPILNRDWLELLAQAAASTEGLFIVPEPREQSAPAAPPAPARRRREPISA</sequence>
<reference evidence="3 4" key="1">
    <citation type="submission" date="2018-10" db="EMBL/GenBank/DDBJ databases">
        <title>Isolation, diversity and antibacterial activity of antinobacteria from the wheat rhizosphere soil.</title>
        <authorList>
            <person name="Sun T."/>
        </authorList>
    </citation>
    <scope>NUCLEOTIDE SEQUENCE [LARGE SCALE GENOMIC DNA]</scope>
    <source>
        <strain evidence="3 4">SJ-23</strain>
    </source>
</reference>
<feature type="region of interest" description="Disordered" evidence="1">
    <location>
        <begin position="91"/>
        <end position="115"/>
    </location>
</feature>
<dbReference type="EMBL" id="RHHB01000015">
    <property type="protein sequence ID" value="RNB49749.1"/>
    <property type="molecule type" value="Genomic_DNA"/>
</dbReference>